<dbReference type="NCBIfam" id="TIGR00930">
    <property type="entry name" value="2a30"/>
    <property type="match status" value="1"/>
</dbReference>
<evidence type="ECO:0000256" key="3">
    <source>
        <dbReference type="ARBA" id="ARBA00022448"/>
    </source>
</evidence>
<keyword evidence="10" id="KW-0769">Symport</keyword>
<comment type="function">
    <text evidence="20">Electroneutral sodium and chloride ion cotransporter, which acts as a key mediator of sodium and chloride reabsorption in kidney distal convoluted tubules. Also acts as a receptor for the pro-inflammatory cytokine IL18, thereby contributing to IL18-induced cytokine production, including IFNG, IL6, IL18 and CCL2. May act either independently of IL18R1, or in a complex with IL18R1.</text>
</comment>
<dbReference type="GO" id="GO:1990573">
    <property type="term" value="P:potassium ion import across plasma membrane"/>
    <property type="evidence" value="ECO:0007669"/>
    <property type="project" value="TreeGrafter"/>
</dbReference>
<evidence type="ECO:0000256" key="23">
    <source>
        <dbReference type="ARBA" id="ARBA00076232"/>
    </source>
</evidence>
<keyword evidence="13" id="KW-0406">Ion transport</keyword>
<dbReference type="FunFam" id="1.20.1740.10:FF:000114">
    <property type="entry name" value="Solute carrier family 12 member 1"/>
    <property type="match status" value="1"/>
</dbReference>
<dbReference type="Proteomes" id="UP001177744">
    <property type="component" value="Unassembled WGS sequence"/>
</dbReference>
<dbReference type="GO" id="GO:0008511">
    <property type="term" value="F:sodium:potassium:chloride symporter activity"/>
    <property type="evidence" value="ECO:0007669"/>
    <property type="project" value="TreeGrafter"/>
</dbReference>
<name>A0AA40LGE6_CNENI</name>
<keyword evidence="17" id="KW-0739">Sodium transport</keyword>
<evidence type="ECO:0000256" key="10">
    <source>
        <dbReference type="ARBA" id="ARBA00022847"/>
    </source>
</evidence>
<feature type="transmembrane region" description="Helical" evidence="25">
    <location>
        <begin position="282"/>
        <end position="303"/>
    </location>
</feature>
<comment type="caution">
    <text evidence="29">The sequence shown here is derived from an EMBL/GenBank/DDBJ whole genome shotgun (WGS) entry which is preliminary data.</text>
</comment>
<evidence type="ECO:0000256" key="14">
    <source>
        <dbReference type="ARBA" id="ARBA00023136"/>
    </source>
</evidence>
<protein>
    <recommendedName>
        <fullName evidence="22">Solute carrier family 12 member 3</fullName>
    </recommendedName>
    <alternativeName>
        <fullName evidence="23">Na-Cl symporter</fullName>
    </alternativeName>
    <alternativeName>
        <fullName evidence="24">Thiazide-sensitive sodium-chloride cotransporter</fullName>
    </alternativeName>
</protein>
<dbReference type="FunFam" id="1.20.1740.10:FF:000018">
    <property type="entry name" value="solute carrier family 12 member 3 isoform X2"/>
    <property type="match status" value="1"/>
</dbReference>
<keyword evidence="4" id="KW-1003">Cell membrane</keyword>
<evidence type="ECO:0000256" key="15">
    <source>
        <dbReference type="ARBA" id="ARBA00023157"/>
    </source>
</evidence>
<dbReference type="GO" id="GO:0005524">
    <property type="term" value="F:ATP binding"/>
    <property type="evidence" value="ECO:0007669"/>
    <property type="project" value="UniProtKB-KW"/>
</dbReference>
<keyword evidence="11 25" id="KW-1133">Transmembrane helix</keyword>
<dbReference type="InterPro" id="IPR004842">
    <property type="entry name" value="SLC12A_fam"/>
</dbReference>
<feature type="transmembrane region" description="Helical" evidence="25">
    <location>
        <begin position="435"/>
        <end position="455"/>
    </location>
</feature>
<dbReference type="GO" id="GO:0055075">
    <property type="term" value="P:potassium ion homeostasis"/>
    <property type="evidence" value="ECO:0007669"/>
    <property type="project" value="TreeGrafter"/>
</dbReference>
<dbReference type="Gene3D" id="1.20.1740.10">
    <property type="entry name" value="Amino acid/polyamine transporter I"/>
    <property type="match status" value="1"/>
</dbReference>
<keyword evidence="8" id="KW-0067">ATP-binding</keyword>
<gene>
    <name evidence="29" type="ORF">QTO34_010856</name>
</gene>
<dbReference type="PRINTS" id="PR01230">
    <property type="entry name" value="NACLTRNSPORT"/>
</dbReference>
<feature type="domain" description="Amino acid permease/ SLC12A" evidence="26">
    <location>
        <begin position="365"/>
        <end position="703"/>
    </location>
</feature>
<evidence type="ECO:0000256" key="11">
    <source>
        <dbReference type="ARBA" id="ARBA00022989"/>
    </source>
</evidence>
<dbReference type="GO" id="GO:0006884">
    <property type="term" value="P:cell volume homeostasis"/>
    <property type="evidence" value="ECO:0007669"/>
    <property type="project" value="TreeGrafter"/>
</dbReference>
<feature type="domain" description="SLC12A transporter C-terminal" evidence="27">
    <location>
        <begin position="712"/>
        <end position="840"/>
    </location>
</feature>
<feature type="domain" description="Amino acid permease N-terminal" evidence="28">
    <location>
        <begin position="46"/>
        <end position="95"/>
    </location>
</feature>
<evidence type="ECO:0000256" key="24">
    <source>
        <dbReference type="ARBA" id="ARBA00077939"/>
    </source>
</evidence>
<evidence type="ECO:0000256" key="9">
    <source>
        <dbReference type="ARBA" id="ARBA00022843"/>
    </source>
</evidence>
<evidence type="ECO:0000256" key="1">
    <source>
        <dbReference type="ARBA" id="ARBA00004424"/>
    </source>
</evidence>
<reference evidence="29" key="1">
    <citation type="submission" date="2023-06" db="EMBL/GenBank/DDBJ databases">
        <title>Reference genome for the Northern bat (Eptesicus nilssonii), a most northern bat species.</title>
        <authorList>
            <person name="Laine V.N."/>
            <person name="Pulliainen A.T."/>
            <person name="Lilley T.M."/>
        </authorList>
    </citation>
    <scope>NUCLEOTIDE SEQUENCE</scope>
    <source>
        <strain evidence="29">BLF_Eptnil</strain>
        <tissue evidence="29">Kidney</tissue>
    </source>
</reference>
<feature type="transmembrane region" description="Helical" evidence="25">
    <location>
        <begin position="257"/>
        <end position="276"/>
    </location>
</feature>
<keyword evidence="9" id="KW-0832">Ubl conjugation</keyword>
<evidence type="ECO:0000256" key="16">
    <source>
        <dbReference type="ARBA" id="ARBA00023180"/>
    </source>
</evidence>
<comment type="catalytic activity">
    <reaction evidence="19">
        <text>chloride(out) + Na(+)(out) = chloride(in) + Na(+)(in)</text>
        <dbReference type="Rhea" id="RHEA:73887"/>
        <dbReference type="ChEBI" id="CHEBI:17996"/>
        <dbReference type="ChEBI" id="CHEBI:29101"/>
    </reaction>
</comment>
<keyword evidence="15" id="KW-1015">Disulfide bond</keyword>
<evidence type="ECO:0000256" key="7">
    <source>
        <dbReference type="ARBA" id="ARBA00022741"/>
    </source>
</evidence>
<comment type="subcellular location">
    <subcellularLocation>
        <location evidence="1">Apical cell membrane</location>
        <topology evidence="1">Multi-pass membrane protein</topology>
    </subcellularLocation>
</comment>
<evidence type="ECO:0000259" key="26">
    <source>
        <dbReference type="Pfam" id="PF00324"/>
    </source>
</evidence>
<keyword evidence="5" id="KW-0597">Phosphoprotein</keyword>
<keyword evidence="12" id="KW-0915">Sodium</keyword>
<evidence type="ECO:0000256" key="2">
    <source>
        <dbReference type="ARBA" id="ARBA00010593"/>
    </source>
</evidence>
<evidence type="ECO:0000313" key="29">
    <source>
        <dbReference type="EMBL" id="KAK1330658.1"/>
    </source>
</evidence>
<feature type="transmembrane region" description="Helical" evidence="25">
    <location>
        <begin position="563"/>
        <end position="582"/>
    </location>
</feature>
<evidence type="ECO:0000256" key="8">
    <source>
        <dbReference type="ARBA" id="ARBA00022840"/>
    </source>
</evidence>
<keyword evidence="3" id="KW-0813">Transport</keyword>
<comment type="subunit">
    <text evidence="21">Homodimer; adopts a domain-swap conformation at the scissor helices connecting the transmembrane domain and C-terminal domain. Interacts with KLHL3. Interacts with IL18R1; this interaction is increased by IL18 treatment.</text>
</comment>
<dbReference type="PANTHER" id="PTHR11827">
    <property type="entry name" value="SOLUTE CARRIER FAMILY 12, CATION COTRANSPORTERS"/>
    <property type="match status" value="1"/>
</dbReference>
<dbReference type="InterPro" id="IPR002948">
    <property type="entry name" value="SLC12A3"/>
</dbReference>
<dbReference type="InterPro" id="IPR013612">
    <property type="entry name" value="AA_permease_N"/>
</dbReference>
<feature type="domain" description="Amino acid permease/ SLC12A" evidence="26">
    <location>
        <begin position="138"/>
        <end position="319"/>
    </location>
</feature>
<evidence type="ECO:0000256" key="12">
    <source>
        <dbReference type="ARBA" id="ARBA00023053"/>
    </source>
</evidence>
<evidence type="ECO:0000256" key="22">
    <source>
        <dbReference type="ARBA" id="ARBA00073714"/>
    </source>
</evidence>
<keyword evidence="16" id="KW-0325">Glycoprotein</keyword>
<dbReference type="Pfam" id="PF08403">
    <property type="entry name" value="AA_permease_N"/>
    <property type="match status" value="1"/>
</dbReference>
<proteinExistence type="inferred from homology"/>
<dbReference type="GO" id="GO:0055078">
    <property type="term" value="P:sodium ion homeostasis"/>
    <property type="evidence" value="ECO:0007669"/>
    <property type="project" value="TreeGrafter"/>
</dbReference>
<feature type="transmembrane region" description="Helical" evidence="25">
    <location>
        <begin position="212"/>
        <end position="236"/>
    </location>
</feature>
<evidence type="ECO:0000256" key="6">
    <source>
        <dbReference type="ARBA" id="ARBA00022692"/>
    </source>
</evidence>
<dbReference type="Pfam" id="PF00324">
    <property type="entry name" value="AA_permease"/>
    <property type="match status" value="2"/>
</dbReference>
<dbReference type="Pfam" id="PF03522">
    <property type="entry name" value="SLC12"/>
    <property type="match status" value="2"/>
</dbReference>
<evidence type="ECO:0000256" key="17">
    <source>
        <dbReference type="ARBA" id="ARBA00023201"/>
    </source>
</evidence>
<feature type="transmembrane region" description="Helical" evidence="25">
    <location>
        <begin position="588"/>
        <end position="609"/>
    </location>
</feature>
<evidence type="ECO:0000256" key="5">
    <source>
        <dbReference type="ARBA" id="ARBA00022553"/>
    </source>
</evidence>
<evidence type="ECO:0000256" key="20">
    <source>
        <dbReference type="ARBA" id="ARBA00056815"/>
    </source>
</evidence>
<evidence type="ECO:0000256" key="21">
    <source>
        <dbReference type="ARBA" id="ARBA00063035"/>
    </source>
</evidence>
<comment type="similarity">
    <text evidence="2">Belongs to the SLC12A transporter family.</text>
</comment>
<evidence type="ECO:0000313" key="30">
    <source>
        <dbReference type="Proteomes" id="UP001177744"/>
    </source>
</evidence>
<dbReference type="GO" id="GO:0016324">
    <property type="term" value="C:apical plasma membrane"/>
    <property type="evidence" value="ECO:0007669"/>
    <property type="project" value="UniProtKB-SubCell"/>
</dbReference>
<accession>A0AA40LGE6</accession>
<dbReference type="InterPro" id="IPR004841">
    <property type="entry name" value="AA-permease/SLC12A_dom"/>
</dbReference>
<dbReference type="InterPro" id="IPR018491">
    <property type="entry name" value="SLC12_C"/>
</dbReference>
<keyword evidence="6 25" id="KW-0812">Transmembrane</keyword>
<dbReference type="GO" id="GO:0055064">
    <property type="term" value="P:chloride ion homeostasis"/>
    <property type="evidence" value="ECO:0007669"/>
    <property type="project" value="TreeGrafter"/>
</dbReference>
<feature type="domain" description="SLC12A transporter C-terminal" evidence="27">
    <location>
        <begin position="877"/>
        <end position="1093"/>
    </location>
</feature>
<evidence type="ECO:0000256" key="13">
    <source>
        <dbReference type="ARBA" id="ARBA00023065"/>
    </source>
</evidence>
<keyword evidence="7" id="KW-0547">Nucleotide-binding</keyword>
<keyword evidence="30" id="KW-1185">Reference proteome</keyword>
<dbReference type="EMBL" id="JAULJE010000021">
    <property type="protein sequence ID" value="KAK1330658.1"/>
    <property type="molecule type" value="Genomic_DNA"/>
</dbReference>
<evidence type="ECO:0000256" key="25">
    <source>
        <dbReference type="SAM" id="Phobius"/>
    </source>
</evidence>
<feature type="transmembrane region" description="Helical" evidence="25">
    <location>
        <begin position="397"/>
        <end position="415"/>
    </location>
</feature>
<evidence type="ECO:0000259" key="27">
    <source>
        <dbReference type="Pfam" id="PF03522"/>
    </source>
</evidence>
<dbReference type="AlphaFoldDB" id="A0AA40LGE6"/>
<dbReference type="PANTHER" id="PTHR11827:SF9">
    <property type="entry name" value="SOLUTE CARRIER FAMILY 12 MEMBER 3"/>
    <property type="match status" value="1"/>
</dbReference>
<evidence type="ECO:0000256" key="4">
    <source>
        <dbReference type="ARBA" id="ARBA00022475"/>
    </source>
</evidence>
<evidence type="ECO:0000259" key="28">
    <source>
        <dbReference type="Pfam" id="PF08403"/>
    </source>
</evidence>
<keyword evidence="14 25" id="KW-0472">Membrane</keyword>
<sequence>MAELPGSETPGDPTLCSGRFTISTLLGSDESPPPAAYDSSHPSHLTHGSTLYMRTFGYNTMDVVPAYEHYAHSALPGQPRKVRPTLADLHSFLKAATCTPWPWTDGPALRRRTGWWRTGGRQQRGEPPEPVRFGWVKGVMIRCMLNIWGVILYLRLPWITAQAGIVLTWIIILLSVTVTSITGLSISAISTNGKVKSGGTYFLISRSLGPELGGSIGLIFAFANAVGVAMHTVGFAETVRDLLQEYGSPIVDPVNDIRIIGVVTVTVLLAISLAGMEWESKAQVLFFMVIMVSFANYLVGTLIPPSEDKASRGFFSYRGTCRLGPCPWGQGQSAHPAGLFCGHREDGIPGSMPGAAAGVPSLPGRPSAREALTQPWFLGDIFVQNLVPDWRGPDGSFFGMFSIFFPSATGILAGANISGDLKDPAIAIPKGTLMAIFWTTVSYLAISATIGSCVVRDASGNLNDTVTPGLGACEGLACGYGWNFTECAQQRSCHYGLINHYQTMSMVSGFAPLITAGIFGATLSSALACLVSAAKVFQCLCEDQLYPLIGFFGKGYGKNKEPIRGYLLAYAIAVAFIIIAELNTIAPIISNFFLCSYALINFSCFHASITNSPGWRPSFRYYSKWAALFGAVISVVIMFLLTWWAALIAIGVVLSLLLYVVYKKPEVNWGSSVQAGSYNMALSCSVGLNEAEEHVKNYRPQCLVLTGPPNFRPALVDFVGTFTRNLSLMVCGHVLIGPRKQRMPELRAIANGHTKWLNKRKIKAFYSDVIAEDLRGGVQVLMQAVGLGKMKPNVLVVGFKTNWQSAHPAAVEDYIGILHDAFDFNYGVCVLRMREGLNSLGVNPVFDPAEDGKAASASRARPSVSGTLDPEALVREEQASTIFQSEQGKKTIDIYGCLTLLIPYLLGRKKRWSKCRIRVFVGGQINRMDQERKAIISLLSKFRLGFQEVHILPDINQKPRAEHTKRFEDMVAPFRLNDGFKDEAAVAEMRRDCPWKISDEEMNKNRVKVQREQGLAGERCQAFSRSLRQVRLNEILLDYSRDAALVVITLPIGRKGKCPSSLYMAWLETLSQDLRPPVLLIRGNQENVLTFYCQ</sequence>
<evidence type="ECO:0000256" key="19">
    <source>
        <dbReference type="ARBA" id="ARBA00050884"/>
    </source>
</evidence>
<organism evidence="29 30">
    <name type="scientific">Cnephaeus nilssonii</name>
    <name type="common">Northern bat</name>
    <name type="synonym">Eptesicus nilssonii</name>
    <dbReference type="NCBI Taxonomy" id="3371016"/>
    <lineage>
        <taxon>Eukaryota</taxon>
        <taxon>Metazoa</taxon>
        <taxon>Chordata</taxon>
        <taxon>Craniata</taxon>
        <taxon>Vertebrata</taxon>
        <taxon>Euteleostomi</taxon>
        <taxon>Mammalia</taxon>
        <taxon>Eutheria</taxon>
        <taxon>Laurasiatheria</taxon>
        <taxon>Chiroptera</taxon>
        <taxon>Yangochiroptera</taxon>
        <taxon>Vespertilionidae</taxon>
        <taxon>Cnephaeus</taxon>
    </lineage>
</organism>
<keyword evidence="18" id="KW-0868">Chloride</keyword>
<evidence type="ECO:0000256" key="18">
    <source>
        <dbReference type="ARBA" id="ARBA00023214"/>
    </source>
</evidence>
<feature type="transmembrane region" description="Helical" evidence="25">
    <location>
        <begin position="166"/>
        <end position="192"/>
    </location>
</feature>